<keyword evidence="4" id="KW-1185">Reference proteome</keyword>
<evidence type="ECO:0000256" key="1">
    <source>
        <dbReference type="SAM" id="MobiDB-lite"/>
    </source>
</evidence>
<evidence type="ECO:0000313" key="2">
    <source>
        <dbReference type="CGD" id="CAL0000188922"/>
    </source>
</evidence>
<dbReference type="OMA" id="TASRHWI"/>
<dbReference type="KEGG" id="cal:CAALFM_CR08830WA"/>
<proteinExistence type="predicted"/>
<dbReference type="VEuPathDB" id="FungiDB:CR_08830W_A"/>
<organism evidence="3 4">
    <name type="scientific">Candida albicans (strain SC5314 / ATCC MYA-2876)</name>
    <name type="common">Yeast</name>
    <dbReference type="NCBI Taxonomy" id="237561"/>
    <lineage>
        <taxon>Eukaryota</taxon>
        <taxon>Fungi</taxon>
        <taxon>Dikarya</taxon>
        <taxon>Ascomycota</taxon>
        <taxon>Saccharomycotina</taxon>
        <taxon>Pichiomycetes</taxon>
        <taxon>Debaryomycetaceae</taxon>
        <taxon>Candida/Lodderomyces clade</taxon>
        <taxon>Candida</taxon>
    </lineage>
</organism>
<reference evidence="3 4" key="1">
    <citation type="journal article" date="2004" name="Proc. Natl. Acad. Sci. U.S.A.">
        <title>The diploid genome sequence of Candida albicans.</title>
        <authorList>
            <person name="Jones T."/>
            <person name="Federspiel N.A."/>
            <person name="Chibana H."/>
            <person name="Dungan J."/>
            <person name="Kalman S."/>
            <person name="Magee B.B."/>
            <person name="Newport G."/>
            <person name="Thorstenson Y.R."/>
            <person name="Agabian N."/>
            <person name="Magee P.T."/>
            <person name="Davis R.W."/>
            <person name="Scherer S."/>
        </authorList>
    </citation>
    <scope>NUCLEOTIDE SEQUENCE [LARGE SCALE GENOMIC DNA]</scope>
    <source>
        <strain evidence="4">SC5314 / ATCC MYA-2876</strain>
    </source>
</reference>
<dbReference type="Proteomes" id="UP000000559">
    <property type="component" value="Chromosome R"/>
</dbReference>
<reference evidence="3 4" key="3">
    <citation type="journal article" date="2013" name="Genome Biol.">
        <title>Assembly of a phased diploid Candida albicans genome facilitates allele-specific measurements and provides a simple model for repeat and indel structure.</title>
        <authorList>
            <person name="Muzzey D."/>
            <person name="Schwartz K."/>
            <person name="Weissman J.S."/>
            <person name="Sherlock G."/>
        </authorList>
    </citation>
    <scope>NUCLEOTIDE SEQUENCE [LARGE SCALE GENOMIC DNA]</scope>
    <source>
        <strain evidence="4">SC5314 / ATCC MYA-2876</strain>
    </source>
</reference>
<dbReference type="RefSeq" id="XP_019331111.1">
    <property type="nucleotide sequence ID" value="XM_019475566.1"/>
</dbReference>
<name>A0A1D8PTT8_CANAL</name>
<accession>A0A1D8PTT8</accession>
<dbReference type="GeneID" id="30515450"/>
<gene>
    <name evidence="3" type="ordered locus">CAALFM_CR08830WA</name>
    <name evidence="2" type="ordered locus">orf19.7279.1</name>
</gene>
<dbReference type="EMBL" id="CP017630">
    <property type="protein sequence ID" value="AOW31554.1"/>
    <property type="molecule type" value="Genomic_DNA"/>
</dbReference>
<evidence type="ECO:0000313" key="3">
    <source>
        <dbReference type="EMBL" id="AOW31554.1"/>
    </source>
</evidence>
<feature type="region of interest" description="Disordered" evidence="1">
    <location>
        <begin position="64"/>
        <end position="87"/>
    </location>
</feature>
<evidence type="ECO:0000313" key="4">
    <source>
        <dbReference type="Proteomes" id="UP000000559"/>
    </source>
</evidence>
<reference evidence="3 4" key="2">
    <citation type="journal article" date="2007" name="Genome Biol.">
        <title>Assembly of the Candida albicans genome into sixteen supercontigs aligned on the eight chromosomes.</title>
        <authorList>
            <person name="van het Hoog M."/>
            <person name="Rast T.J."/>
            <person name="Martchenko M."/>
            <person name="Grindle S."/>
            <person name="Dignard D."/>
            <person name="Hogues H."/>
            <person name="Cuomo C."/>
            <person name="Berriman M."/>
            <person name="Scherer S."/>
            <person name="Magee B.B."/>
            <person name="Whiteway M."/>
            <person name="Chibana H."/>
            <person name="Nantel A."/>
            <person name="Magee P.T."/>
        </authorList>
    </citation>
    <scope>GENOME REANNOTATION</scope>
    <source>
        <strain evidence="4">SC5314 / ATCC MYA-2876</strain>
    </source>
</reference>
<dbReference type="OrthoDB" id="4085221at2759"/>
<sequence>MVTRRIFQVAQFKTASRHWLPVNSRAYFSSRQRAVNFNNISEGGLIANDDVFSSPVSATAAAEETETFEPTVHSSDDVITAGPVNRA</sequence>
<dbReference type="InParanoid" id="A0A1D8PTT8"/>
<protein>
    <submittedName>
        <fullName evidence="3">Uncharacterized protein</fullName>
    </submittedName>
</protein>
<dbReference type="AlphaFoldDB" id="A0A1D8PTT8"/>
<dbReference type="CGD" id="CAL0000188922">
    <property type="gene designation" value="orf19.7279.1"/>
</dbReference>